<dbReference type="Pfam" id="PF12705">
    <property type="entry name" value="PDDEXK_1"/>
    <property type="match status" value="1"/>
</dbReference>
<dbReference type="EMBL" id="LCHN01000014">
    <property type="protein sequence ID" value="KKT35571.1"/>
    <property type="molecule type" value="Genomic_DNA"/>
</dbReference>
<feature type="domain" description="PD-(D/E)XK endonuclease-like" evidence="1">
    <location>
        <begin position="11"/>
        <end position="250"/>
    </location>
</feature>
<dbReference type="InterPro" id="IPR011604">
    <property type="entry name" value="PDDEXK-like_dom_sf"/>
</dbReference>
<accession>A0A0G1GKS6</accession>
<proteinExistence type="predicted"/>
<protein>
    <recommendedName>
        <fullName evidence="1">PD-(D/E)XK endonuclease-like domain-containing protein</fullName>
    </recommendedName>
</protein>
<comment type="caution">
    <text evidence="2">The sequence shown here is derived from an EMBL/GenBank/DDBJ whole genome shotgun (WGS) entry which is preliminary data.</text>
</comment>
<reference evidence="2 3" key="1">
    <citation type="journal article" date="2015" name="Nature">
        <title>rRNA introns, odd ribosomes, and small enigmatic genomes across a large radiation of phyla.</title>
        <authorList>
            <person name="Brown C.T."/>
            <person name="Hug L.A."/>
            <person name="Thomas B.C."/>
            <person name="Sharon I."/>
            <person name="Castelle C.J."/>
            <person name="Singh A."/>
            <person name="Wilkins M.J."/>
            <person name="Williams K.H."/>
            <person name="Banfield J.F."/>
        </authorList>
    </citation>
    <scope>NUCLEOTIDE SEQUENCE [LARGE SCALE GENOMIC DNA]</scope>
</reference>
<dbReference type="InterPro" id="IPR038726">
    <property type="entry name" value="PDDEXK_AddAB-type"/>
</dbReference>
<dbReference type="AlphaFoldDB" id="A0A0G1GKS6"/>
<organism evidence="2 3">
    <name type="scientific">Candidatus Collierbacteria bacterium GW2011_GWA1_44_12</name>
    <dbReference type="NCBI Taxonomy" id="1618376"/>
    <lineage>
        <taxon>Bacteria</taxon>
        <taxon>Candidatus Collieribacteriota</taxon>
    </lineage>
</organism>
<evidence type="ECO:0000313" key="2">
    <source>
        <dbReference type="EMBL" id="KKT35571.1"/>
    </source>
</evidence>
<dbReference type="InterPro" id="IPR011335">
    <property type="entry name" value="Restrct_endonuc-II-like"/>
</dbReference>
<gene>
    <name evidence="2" type="ORF">UW23_C0014G0012</name>
</gene>
<dbReference type="Gene3D" id="3.90.320.10">
    <property type="match status" value="1"/>
</dbReference>
<evidence type="ECO:0000313" key="3">
    <source>
        <dbReference type="Proteomes" id="UP000034069"/>
    </source>
</evidence>
<dbReference type="Proteomes" id="UP000034069">
    <property type="component" value="Unassembled WGS sequence"/>
</dbReference>
<dbReference type="SUPFAM" id="SSF52980">
    <property type="entry name" value="Restriction endonuclease-like"/>
    <property type="match status" value="1"/>
</dbReference>
<evidence type="ECO:0000259" key="1">
    <source>
        <dbReference type="Pfam" id="PF12705"/>
    </source>
</evidence>
<sequence length="289" mass="33422">MSKDKYTATWVSHSSLSDYLKCPRAYYLKNVYKDPKSGRKIQIMNPALALGSAVHEVIENLSIIPTPDRFKESLVLRYEKIWENYTGKRGGFLNEEKEFQYKERGKSMLRRVMDNPGPLKNRAVKINQDLPYYWLSEEDNIILCGKIDWLEYFPETDSVHIIDFKTSKREEDQSSLQLPIYLLLVNNCQKRKVDKASYWYLELSDDLVEKELPDVSTTQEDLLRTARQMKLARKLERFACPNGEDGCPACKPFEAILRGEGEQVGTSSTRQDVYILPIGEDTGEDSIIL</sequence>
<name>A0A0G1GKS6_9BACT</name>